<evidence type="ECO:0000256" key="2">
    <source>
        <dbReference type="SAM" id="MobiDB-lite"/>
    </source>
</evidence>
<feature type="compositionally biased region" description="Basic and acidic residues" evidence="2">
    <location>
        <begin position="343"/>
        <end position="361"/>
    </location>
</feature>
<feature type="coiled-coil region" evidence="1">
    <location>
        <begin position="364"/>
        <end position="422"/>
    </location>
</feature>
<dbReference type="Pfam" id="PF03432">
    <property type="entry name" value="Relaxase"/>
    <property type="match status" value="1"/>
</dbReference>
<comment type="caution">
    <text evidence="4">The sequence shown here is derived from an EMBL/GenBank/DDBJ whole genome shotgun (WGS) entry which is preliminary data.</text>
</comment>
<keyword evidence="1" id="KW-0175">Coiled coil</keyword>
<dbReference type="RefSeq" id="WP_054000187.1">
    <property type="nucleotide sequence ID" value="NZ_JXMU01000027.1"/>
</dbReference>
<protein>
    <submittedName>
        <fullName evidence="4">Relaxase</fullName>
    </submittedName>
</protein>
<reference evidence="4 5" key="1">
    <citation type="submission" date="2015-01" db="EMBL/GenBank/DDBJ databases">
        <title>Ahrensia donghaiensis sp. nov., a novel dimethylsulphoniopropionate-cleavage bacterium isolated from seawater and emended descriptions of the genus Ahrensia and Ahrensia kielensis.</title>
        <authorList>
            <person name="Liu J."/>
        </authorList>
    </citation>
    <scope>NUCLEOTIDE SEQUENCE [LARGE SCALE GENOMIC DNA]</scope>
    <source>
        <strain evidence="4 5">LZD062</strain>
    </source>
</reference>
<dbReference type="STRING" id="1514904.SU32_14960"/>
<proteinExistence type="predicted"/>
<organism evidence="4 5">
    <name type="scientific">Ahrensia marina</name>
    <dbReference type="NCBI Taxonomy" id="1514904"/>
    <lineage>
        <taxon>Bacteria</taxon>
        <taxon>Pseudomonadati</taxon>
        <taxon>Pseudomonadota</taxon>
        <taxon>Alphaproteobacteria</taxon>
        <taxon>Hyphomicrobiales</taxon>
        <taxon>Ahrensiaceae</taxon>
        <taxon>Ahrensia</taxon>
    </lineage>
</organism>
<feature type="domain" description="MobA/VirD2-like nuclease" evidence="3">
    <location>
        <begin position="26"/>
        <end position="146"/>
    </location>
</feature>
<evidence type="ECO:0000256" key="1">
    <source>
        <dbReference type="SAM" id="Coils"/>
    </source>
</evidence>
<feature type="region of interest" description="Disordered" evidence="2">
    <location>
        <begin position="284"/>
        <end position="317"/>
    </location>
</feature>
<dbReference type="InterPro" id="IPR005094">
    <property type="entry name" value="Endonuclease_MobA/VirD2"/>
</dbReference>
<name>A0A0N0VL09_9HYPH</name>
<gene>
    <name evidence="4" type="ORF">SU32_14960</name>
</gene>
<evidence type="ECO:0000313" key="4">
    <source>
        <dbReference type="EMBL" id="KPB00218.1"/>
    </source>
</evidence>
<evidence type="ECO:0000259" key="3">
    <source>
        <dbReference type="Pfam" id="PF03432"/>
    </source>
</evidence>
<dbReference type="OrthoDB" id="1826980at2"/>
<keyword evidence="5" id="KW-1185">Reference proteome</keyword>
<dbReference type="AlphaFoldDB" id="A0A0N0VL09"/>
<feature type="region of interest" description="Disordered" evidence="2">
    <location>
        <begin position="336"/>
        <end position="361"/>
    </location>
</feature>
<accession>A0A0N0VL09</accession>
<evidence type="ECO:0000313" key="5">
    <source>
        <dbReference type="Proteomes" id="UP000038011"/>
    </source>
</evidence>
<dbReference type="Proteomes" id="UP000038011">
    <property type="component" value="Unassembled WGS sequence"/>
</dbReference>
<dbReference type="EMBL" id="JXMU01000027">
    <property type="protein sequence ID" value="KPB00218.1"/>
    <property type="molecule type" value="Genomic_DNA"/>
</dbReference>
<sequence>MILKGSQRSGAKNLSEHLMNDKDNDHVTLYELRGFVGRNLHEALAEAHAISKGTKCQQYMFSLSFNPPKDQNASEQDLLDAIERAERAVGLDNQPRAIVFHEKVGRRHAHVVWSRIDANTMTAINLPHFKNRLMSLSRELYLEHGWDLPDGLRCDGGRSPLNFTLAEWQQAKRLKLDPREIKRSFIEAWQQSDSVKAFQNALEERGYFLAKGDRRGFVALNIEGEVFSVARMVGVKTKEVKAKLGTPEQLDGVDDTRKRIQSKVNDKLHGFIDDVDRKRQQDFEPLNQQRQAMVSAHRDERTKLKSGQQAREKREAAERSLRLNKGLRGLWDKVTGQSSKVKTQNEREAWDAAKRDQQQRDDLVKAQMVERRKLQIQIEKLRRKHAQDRRLLAREILQTMRMAQQSERMQAMERQREQTRYRGPSL</sequence>
<dbReference type="PATRIC" id="fig|1514904.3.peg.2132"/>